<dbReference type="PANTHER" id="PTHR30055">
    <property type="entry name" value="HTH-TYPE TRANSCRIPTIONAL REGULATOR RUTR"/>
    <property type="match status" value="1"/>
</dbReference>
<evidence type="ECO:0000259" key="5">
    <source>
        <dbReference type="PROSITE" id="PS50977"/>
    </source>
</evidence>
<dbReference type="PRINTS" id="PR00455">
    <property type="entry name" value="HTHTETR"/>
</dbReference>
<feature type="DNA-binding region" description="H-T-H motif" evidence="4">
    <location>
        <begin position="36"/>
        <end position="55"/>
    </location>
</feature>
<dbReference type="InterPro" id="IPR023772">
    <property type="entry name" value="DNA-bd_HTH_TetR-type_CS"/>
</dbReference>
<gene>
    <name evidence="6" type="ORF">SAMN04489726_3470</name>
</gene>
<organism evidence="6 7">
    <name type="scientific">Allokutzneria albata</name>
    <name type="common">Kibdelosporangium albatum</name>
    <dbReference type="NCBI Taxonomy" id="211114"/>
    <lineage>
        <taxon>Bacteria</taxon>
        <taxon>Bacillati</taxon>
        <taxon>Actinomycetota</taxon>
        <taxon>Actinomycetes</taxon>
        <taxon>Pseudonocardiales</taxon>
        <taxon>Pseudonocardiaceae</taxon>
        <taxon>Allokutzneria</taxon>
    </lineage>
</organism>
<dbReference type="InterPro" id="IPR001647">
    <property type="entry name" value="HTH_TetR"/>
</dbReference>
<proteinExistence type="predicted"/>
<keyword evidence="7" id="KW-1185">Reference proteome</keyword>
<dbReference type="Proteomes" id="UP000183376">
    <property type="component" value="Chromosome I"/>
</dbReference>
<dbReference type="InterPro" id="IPR050109">
    <property type="entry name" value="HTH-type_TetR-like_transc_reg"/>
</dbReference>
<dbReference type="PROSITE" id="PS01081">
    <property type="entry name" value="HTH_TETR_1"/>
    <property type="match status" value="1"/>
</dbReference>
<keyword evidence="3" id="KW-0804">Transcription</keyword>
<dbReference type="SUPFAM" id="SSF46689">
    <property type="entry name" value="Homeodomain-like"/>
    <property type="match status" value="1"/>
</dbReference>
<evidence type="ECO:0000256" key="3">
    <source>
        <dbReference type="ARBA" id="ARBA00023163"/>
    </source>
</evidence>
<evidence type="ECO:0000256" key="1">
    <source>
        <dbReference type="ARBA" id="ARBA00023015"/>
    </source>
</evidence>
<keyword evidence="1" id="KW-0805">Transcription regulation</keyword>
<dbReference type="RefSeq" id="WP_030430363.1">
    <property type="nucleotide sequence ID" value="NZ_JOEF01000012.1"/>
</dbReference>
<evidence type="ECO:0000256" key="2">
    <source>
        <dbReference type="ARBA" id="ARBA00023125"/>
    </source>
</evidence>
<dbReference type="eggNOG" id="COG1309">
    <property type="taxonomic scope" value="Bacteria"/>
</dbReference>
<dbReference type="PROSITE" id="PS50977">
    <property type="entry name" value="HTH_TETR_2"/>
    <property type="match status" value="1"/>
</dbReference>
<dbReference type="GO" id="GO:0000976">
    <property type="term" value="F:transcription cis-regulatory region binding"/>
    <property type="evidence" value="ECO:0007669"/>
    <property type="project" value="TreeGrafter"/>
</dbReference>
<protein>
    <submittedName>
        <fullName evidence="6">DNA-binding transcriptional regulator, AcrR family</fullName>
    </submittedName>
</protein>
<dbReference type="Pfam" id="PF00440">
    <property type="entry name" value="TetR_N"/>
    <property type="match status" value="1"/>
</dbReference>
<dbReference type="AlphaFoldDB" id="A0A1G9W8X6"/>
<sequence length="209" mass="22808">MDERTGLRERKKHRTREAISNAALELFFEHGFDQVSISRIAQAAEVSRRTLFAYFPAKEDLVLHRIADHRTESARIVRDHPDAPLDALRAHFMDGLDRRDPITGLCDVPAAVALYRLIMGTPSLAAGMLRYREASEVALADALRPHLPGLNARLAAAQIMAVQWLLAEDNQRLIADGTSADEAYPAAVDAAGQGFDLLSAGLGRALSSG</sequence>
<evidence type="ECO:0000256" key="4">
    <source>
        <dbReference type="PROSITE-ProRule" id="PRU00335"/>
    </source>
</evidence>
<dbReference type="InterPro" id="IPR009057">
    <property type="entry name" value="Homeodomain-like_sf"/>
</dbReference>
<reference evidence="6 7" key="1">
    <citation type="submission" date="2016-10" db="EMBL/GenBank/DDBJ databases">
        <authorList>
            <person name="de Groot N.N."/>
        </authorList>
    </citation>
    <scope>NUCLEOTIDE SEQUENCE [LARGE SCALE GENOMIC DNA]</scope>
    <source>
        <strain evidence="6 7">DSM 44149</strain>
    </source>
</reference>
<dbReference type="PANTHER" id="PTHR30055:SF234">
    <property type="entry name" value="HTH-TYPE TRANSCRIPTIONAL REGULATOR BETI"/>
    <property type="match status" value="1"/>
</dbReference>
<dbReference type="Gene3D" id="1.10.357.10">
    <property type="entry name" value="Tetracycline Repressor, domain 2"/>
    <property type="match status" value="1"/>
</dbReference>
<dbReference type="GO" id="GO:0003700">
    <property type="term" value="F:DNA-binding transcription factor activity"/>
    <property type="evidence" value="ECO:0007669"/>
    <property type="project" value="TreeGrafter"/>
</dbReference>
<accession>A0A1G9W8X6</accession>
<dbReference type="OrthoDB" id="3211155at2"/>
<evidence type="ECO:0000313" key="6">
    <source>
        <dbReference type="EMBL" id="SDM81024.1"/>
    </source>
</evidence>
<dbReference type="EMBL" id="LT629701">
    <property type="protein sequence ID" value="SDM81024.1"/>
    <property type="molecule type" value="Genomic_DNA"/>
</dbReference>
<name>A0A1G9W8X6_ALLAB</name>
<feature type="domain" description="HTH tetR-type" evidence="5">
    <location>
        <begin position="13"/>
        <end position="73"/>
    </location>
</feature>
<evidence type="ECO:0000313" key="7">
    <source>
        <dbReference type="Proteomes" id="UP000183376"/>
    </source>
</evidence>
<keyword evidence="2 4" id="KW-0238">DNA-binding</keyword>